<dbReference type="Pfam" id="PF13677">
    <property type="entry name" value="MotB_plug"/>
    <property type="match status" value="1"/>
</dbReference>
<dbReference type="SUPFAM" id="SSF103088">
    <property type="entry name" value="OmpA-like"/>
    <property type="match status" value="1"/>
</dbReference>
<dbReference type="InterPro" id="IPR025713">
    <property type="entry name" value="MotB-like_N_dom"/>
</dbReference>
<dbReference type="InterPro" id="IPR050330">
    <property type="entry name" value="Bact_OuterMem_StrucFunc"/>
</dbReference>
<dbReference type="InterPro" id="IPR036737">
    <property type="entry name" value="OmpA-like_sf"/>
</dbReference>
<comment type="subcellular location">
    <subcellularLocation>
        <location evidence="1">Membrane</location>
    </subcellularLocation>
</comment>
<evidence type="ECO:0000256" key="4">
    <source>
        <dbReference type="SAM" id="Phobius"/>
    </source>
</evidence>
<dbReference type="OrthoDB" id="7170686at2"/>
<reference evidence="6 7" key="1">
    <citation type="submission" date="2017-03" db="EMBL/GenBank/DDBJ databases">
        <authorList>
            <person name="Afonso C.L."/>
            <person name="Miller P.J."/>
            <person name="Scott M.A."/>
            <person name="Spackman E."/>
            <person name="Goraichik I."/>
            <person name="Dimitrov K.M."/>
            <person name="Suarez D.L."/>
            <person name="Swayne D.E."/>
        </authorList>
    </citation>
    <scope>NUCLEOTIDE SEQUENCE [LARGE SCALE GENOMIC DNA]</scope>
    <source>
        <strain evidence="6 7">CECT 7066</strain>
    </source>
</reference>
<keyword evidence="2 4" id="KW-0812">Transmembrane</keyword>
<dbReference type="RefSeq" id="WP_085854253.1">
    <property type="nucleotide sequence ID" value="NZ_FOPF01000006.1"/>
</dbReference>
<evidence type="ECO:0000313" key="7">
    <source>
        <dbReference type="Proteomes" id="UP000193870"/>
    </source>
</evidence>
<dbReference type="GO" id="GO:0016020">
    <property type="term" value="C:membrane"/>
    <property type="evidence" value="ECO:0007669"/>
    <property type="project" value="UniProtKB-SubCell"/>
</dbReference>
<dbReference type="EMBL" id="FWFV01000006">
    <property type="protein sequence ID" value="SLN50474.1"/>
    <property type="molecule type" value="Genomic_DNA"/>
</dbReference>
<evidence type="ECO:0000313" key="6">
    <source>
        <dbReference type="EMBL" id="SLN50474.1"/>
    </source>
</evidence>
<evidence type="ECO:0000259" key="5">
    <source>
        <dbReference type="Pfam" id="PF13677"/>
    </source>
</evidence>
<accession>A0A1Y5SZI1</accession>
<feature type="transmembrane region" description="Helical" evidence="4">
    <location>
        <begin position="29"/>
        <end position="48"/>
    </location>
</feature>
<dbReference type="STRING" id="315423.SAMN04488020_10643"/>
<dbReference type="AlphaFoldDB" id="A0A1Y5SZI1"/>
<sequence>MAAVGQSRIIIKRKKSGRSEVHHGGAWKVAYADFVTAMMAFFLMMWLLSATTEGQKQGLADYFSPQFAISPESGGSDSMLSGQSIAVDGAVGQARAEAEEDTLRSVESKFDANSGESAVEDELLQHIKTRITDEGLIVDLFDLPGAPLFQPETATPTLLLGDLIAVVDDVFRGVRNGIAVKGHVRSTAVVVRDKDAWPLSAGRAEAVRDRLARGWTSESRLRRTEAHGDMAPALPDRMDVRNNRIELILLRNVAR</sequence>
<dbReference type="Gene3D" id="3.30.1330.60">
    <property type="entry name" value="OmpA-like domain"/>
    <property type="match status" value="1"/>
</dbReference>
<evidence type="ECO:0000256" key="2">
    <source>
        <dbReference type="ARBA" id="ARBA00022692"/>
    </source>
</evidence>
<keyword evidence="7" id="KW-1185">Reference proteome</keyword>
<keyword evidence="4" id="KW-1133">Transmembrane helix</keyword>
<gene>
    <name evidence="6" type="primary">motB</name>
    <name evidence="6" type="ORF">PAM7066_02276</name>
</gene>
<dbReference type="Proteomes" id="UP000193870">
    <property type="component" value="Unassembled WGS sequence"/>
</dbReference>
<feature type="domain" description="Motility protein B-like N-terminal" evidence="5">
    <location>
        <begin position="13"/>
        <end position="67"/>
    </location>
</feature>
<dbReference type="PANTHER" id="PTHR30329">
    <property type="entry name" value="STATOR ELEMENT OF FLAGELLAR MOTOR COMPLEX"/>
    <property type="match status" value="1"/>
</dbReference>
<protein>
    <submittedName>
        <fullName evidence="6">Motility protein B</fullName>
    </submittedName>
</protein>
<proteinExistence type="predicted"/>
<evidence type="ECO:0000256" key="1">
    <source>
        <dbReference type="ARBA" id="ARBA00004370"/>
    </source>
</evidence>
<evidence type="ECO:0000256" key="3">
    <source>
        <dbReference type="ARBA" id="ARBA00023136"/>
    </source>
</evidence>
<keyword evidence="3 4" id="KW-0472">Membrane</keyword>
<name>A0A1Y5SZI1_9RHOB</name>
<dbReference type="PANTHER" id="PTHR30329:SF21">
    <property type="entry name" value="LIPOPROTEIN YIAD-RELATED"/>
    <property type="match status" value="1"/>
</dbReference>
<organism evidence="6 7">
    <name type="scientific">Palleronia marisminoris</name>
    <dbReference type="NCBI Taxonomy" id="315423"/>
    <lineage>
        <taxon>Bacteria</taxon>
        <taxon>Pseudomonadati</taxon>
        <taxon>Pseudomonadota</taxon>
        <taxon>Alphaproteobacteria</taxon>
        <taxon>Rhodobacterales</taxon>
        <taxon>Roseobacteraceae</taxon>
        <taxon>Palleronia</taxon>
    </lineage>
</organism>